<evidence type="ECO:0000256" key="2">
    <source>
        <dbReference type="ARBA" id="ARBA00011881"/>
    </source>
</evidence>
<evidence type="ECO:0000313" key="12">
    <source>
        <dbReference type="EMBL" id="GAD59696.1"/>
    </source>
</evidence>
<comment type="caution">
    <text evidence="12">The sequence shown here is derived from an EMBL/GenBank/DDBJ whole genome shotgun (WGS) entry which is preliminary data.</text>
</comment>
<evidence type="ECO:0000256" key="3">
    <source>
        <dbReference type="ARBA" id="ARBA00022630"/>
    </source>
</evidence>
<keyword evidence="6" id="KW-0521">NADP</keyword>
<dbReference type="AlphaFoldDB" id="A0A8E0TSV5"/>
<dbReference type="Pfam" id="PF03358">
    <property type="entry name" value="FMN_red"/>
    <property type="match status" value="1"/>
</dbReference>
<name>A0A8E0TSV5_9CAUL</name>
<organism evidence="12 13">
    <name type="scientific">Brevundimonas abyssalis TAR-001</name>
    <dbReference type="NCBI Taxonomy" id="1391729"/>
    <lineage>
        <taxon>Bacteria</taxon>
        <taxon>Pseudomonadati</taxon>
        <taxon>Pseudomonadota</taxon>
        <taxon>Alphaproteobacteria</taxon>
        <taxon>Caulobacterales</taxon>
        <taxon>Caulobacteraceae</taxon>
        <taxon>Brevundimonas</taxon>
    </lineage>
</organism>
<dbReference type="GO" id="GO:0052873">
    <property type="term" value="F:FMN reductase (NADPH) activity"/>
    <property type="evidence" value="ECO:0007669"/>
    <property type="project" value="UniProtKB-ARBA"/>
</dbReference>
<keyword evidence="3" id="KW-0285">Flavoprotein</keyword>
<dbReference type="InterPro" id="IPR029039">
    <property type="entry name" value="Flavoprotein-like_sf"/>
</dbReference>
<dbReference type="InterPro" id="IPR005025">
    <property type="entry name" value="FMN_Rdtase-like_dom"/>
</dbReference>
<dbReference type="GO" id="GO:0016655">
    <property type="term" value="F:oxidoreductase activity, acting on NAD(P)H, quinone or similar compound as acceptor"/>
    <property type="evidence" value="ECO:0007669"/>
    <property type="project" value="TreeGrafter"/>
</dbReference>
<evidence type="ECO:0000313" key="13">
    <source>
        <dbReference type="Proteomes" id="UP000016569"/>
    </source>
</evidence>
<comment type="subunit">
    <text evidence="2">Homotetramer.</text>
</comment>
<keyword evidence="5" id="KW-0547">Nucleotide-binding</keyword>
<evidence type="ECO:0000256" key="6">
    <source>
        <dbReference type="ARBA" id="ARBA00022857"/>
    </source>
</evidence>
<evidence type="ECO:0000256" key="5">
    <source>
        <dbReference type="ARBA" id="ARBA00022741"/>
    </source>
</evidence>
<dbReference type="RefSeq" id="WP_021697790.1">
    <property type="nucleotide sequence ID" value="NZ_BATC01000035.1"/>
</dbReference>
<dbReference type="GO" id="GO:0000166">
    <property type="term" value="F:nucleotide binding"/>
    <property type="evidence" value="ECO:0007669"/>
    <property type="project" value="UniProtKB-KW"/>
</dbReference>
<evidence type="ECO:0000256" key="8">
    <source>
        <dbReference type="ARBA" id="ARBA00060727"/>
    </source>
</evidence>
<dbReference type="SUPFAM" id="SSF52218">
    <property type="entry name" value="Flavoproteins"/>
    <property type="match status" value="1"/>
</dbReference>
<keyword evidence="4" id="KW-0288">FMN</keyword>
<protein>
    <recommendedName>
        <fullName evidence="9">NADPH-dependent FMN reductase ArsH</fullName>
    </recommendedName>
    <alternativeName>
        <fullName evidence="10">Arsenical resistance operon protein ArsH</fullName>
    </alternativeName>
</protein>
<dbReference type="OrthoDB" id="571777at2"/>
<dbReference type="Gene3D" id="3.40.50.360">
    <property type="match status" value="1"/>
</dbReference>
<evidence type="ECO:0000256" key="10">
    <source>
        <dbReference type="ARBA" id="ARBA00081288"/>
    </source>
</evidence>
<keyword evidence="7" id="KW-0560">Oxidoreductase</keyword>
<dbReference type="NCBIfam" id="TIGR02690">
    <property type="entry name" value="resist_ArsH"/>
    <property type="match status" value="1"/>
</dbReference>
<dbReference type="EMBL" id="BATC01000035">
    <property type="protein sequence ID" value="GAD59696.1"/>
    <property type="molecule type" value="Genomic_DNA"/>
</dbReference>
<feature type="domain" description="NADPH-dependent FMN reductase-like" evidence="11">
    <location>
        <begin position="42"/>
        <end position="186"/>
    </location>
</feature>
<dbReference type="PANTHER" id="PTHR43590:SF1">
    <property type="entry name" value="ARSENIC RESISTANCE PROTEIN ARSH (AFU_ORTHOLOGUE AFUA_5G15030)"/>
    <property type="match status" value="1"/>
</dbReference>
<accession>A0A8E0TSV5</accession>
<dbReference type="PANTHER" id="PTHR43590">
    <property type="entry name" value="ARSENIC RESISTANCE PROTEIN ARSH (AFU_ORTHOLOGUE AFUA_5G15030)"/>
    <property type="match status" value="1"/>
</dbReference>
<keyword evidence="13" id="KW-1185">Reference proteome</keyword>
<evidence type="ECO:0000256" key="9">
    <source>
        <dbReference type="ARBA" id="ARBA00073853"/>
    </source>
</evidence>
<dbReference type="InterPro" id="IPR014063">
    <property type="entry name" value="Arsenate-R_ArsH"/>
</dbReference>
<dbReference type="FunFam" id="3.40.50.360:FF:000027">
    <property type="entry name" value="Arsenical resistance protein ArsH"/>
    <property type="match status" value="1"/>
</dbReference>
<reference evidence="13" key="1">
    <citation type="journal article" date="2013" name="Genome Announc.">
        <title>Draft Genome Sequence of the Dimorphic Prosthecate Bacterium Brevundimonas abyssalis TAR-001T.</title>
        <authorList>
            <person name="Tsubouchi T."/>
            <person name="Nishi S."/>
            <person name="Usui K."/>
            <person name="Shimane Y."/>
            <person name="Takaki Y."/>
            <person name="Maruyama T."/>
            <person name="Hatada Y."/>
        </authorList>
    </citation>
    <scope>NUCLEOTIDE SEQUENCE [LARGE SCALE GENOMIC DNA]</scope>
    <source>
        <strain evidence="13">TAR-001</strain>
    </source>
</reference>
<proteinExistence type="inferred from homology"/>
<evidence type="ECO:0000256" key="7">
    <source>
        <dbReference type="ARBA" id="ARBA00023002"/>
    </source>
</evidence>
<evidence type="ECO:0000256" key="4">
    <source>
        <dbReference type="ARBA" id="ARBA00022643"/>
    </source>
</evidence>
<comment type="similarity">
    <text evidence="8">Belongs to the ArsH family.</text>
</comment>
<evidence type="ECO:0000256" key="1">
    <source>
        <dbReference type="ARBA" id="ARBA00001917"/>
    </source>
</evidence>
<sequence>MIDDPIGGRLRDLPDPDHLPALDPAFLRRAPATGLGPADPPPRILLLYGSLRERSYSRLCVEEAARLLRLMGCETRIFDPRDLPLTDQHVADDHPAVHELREHAMWSEGMVWCSPERHGQVSGIMKLQIDHLPLSMGGRRPTQGRTLAVMQVSGGSQSFNAVNTLRLLGRWMRMVTIPNQSSVAKAFTEFDDDGRMKPSSYYDRIVDVMEELVRFTVLLRPHAAQLVDRYSERKAAGVPLDAATDLSAIAIKPASGPA</sequence>
<gene>
    <name evidence="12" type="ORF">MBEBAB_1946</name>
</gene>
<evidence type="ECO:0000259" key="11">
    <source>
        <dbReference type="Pfam" id="PF03358"/>
    </source>
</evidence>
<dbReference type="Proteomes" id="UP000016569">
    <property type="component" value="Unassembled WGS sequence"/>
</dbReference>
<comment type="cofactor">
    <cofactor evidence="1">
        <name>FMN</name>
        <dbReference type="ChEBI" id="CHEBI:58210"/>
    </cofactor>
</comment>